<reference evidence="3" key="1">
    <citation type="journal article" date="2020" name="mSystems">
        <title>Genome- and Community-Level Interaction Insights into Carbon Utilization and Element Cycling Functions of Hydrothermarchaeota in Hydrothermal Sediment.</title>
        <authorList>
            <person name="Zhou Z."/>
            <person name="Liu Y."/>
            <person name="Xu W."/>
            <person name="Pan J."/>
            <person name="Luo Z.H."/>
            <person name="Li M."/>
        </authorList>
    </citation>
    <scope>NUCLEOTIDE SEQUENCE [LARGE SCALE GENOMIC DNA]</scope>
    <source>
        <strain evidence="3">SpSt-906</strain>
    </source>
</reference>
<proteinExistence type="predicted"/>
<evidence type="ECO:0000259" key="2">
    <source>
        <dbReference type="Pfam" id="PF00857"/>
    </source>
</evidence>
<protein>
    <submittedName>
        <fullName evidence="3">Cysteine hydrolase</fullName>
    </submittedName>
</protein>
<dbReference type="GO" id="GO:0016787">
    <property type="term" value="F:hydrolase activity"/>
    <property type="evidence" value="ECO:0007669"/>
    <property type="project" value="UniProtKB-KW"/>
</dbReference>
<organism evidence="3">
    <name type="scientific">candidate division WOR-3 bacterium</name>
    <dbReference type="NCBI Taxonomy" id="2052148"/>
    <lineage>
        <taxon>Bacteria</taxon>
        <taxon>Bacteria division WOR-3</taxon>
    </lineage>
</organism>
<keyword evidence="1 3" id="KW-0378">Hydrolase</keyword>
<sequence>MPEIKRLLEAIAPFNRHKMKLIPKRSCLLIIDMQNDFLNPGSEIYLPEGERIIPNIKKLLSAFRKRRLPVIYTAHCHKDPKIDGGMTAEWWPELKAGKVLKAETKGVEIHPALRPKKELVIYKNRYSAFYNTNLEICLRGLKVTDLVITGVMTNICCESTARDAFFRDFRIFFPMDATASSEPELHLATLKNLSYAFAYVTTTKEILQQIRLTKILFSL</sequence>
<dbReference type="PANTHER" id="PTHR43540">
    <property type="entry name" value="PEROXYUREIDOACRYLATE/UREIDOACRYLATE AMIDOHYDROLASE-RELATED"/>
    <property type="match status" value="1"/>
</dbReference>
<name>A0A7C3YRM1_UNCW3</name>
<feature type="domain" description="Isochorismatase-like" evidence="2">
    <location>
        <begin position="26"/>
        <end position="205"/>
    </location>
</feature>
<dbReference type="InterPro" id="IPR036380">
    <property type="entry name" value="Isochorismatase-like_sf"/>
</dbReference>
<comment type="caution">
    <text evidence="3">The sequence shown here is derived from an EMBL/GenBank/DDBJ whole genome shotgun (WGS) entry which is preliminary data.</text>
</comment>
<dbReference type="EMBL" id="DTMQ01000002">
    <property type="protein sequence ID" value="HGE98493.1"/>
    <property type="molecule type" value="Genomic_DNA"/>
</dbReference>
<dbReference type="PANTHER" id="PTHR43540:SF6">
    <property type="entry name" value="ISOCHORISMATASE-LIKE DOMAIN-CONTAINING PROTEIN"/>
    <property type="match status" value="1"/>
</dbReference>
<dbReference type="Gene3D" id="3.40.50.850">
    <property type="entry name" value="Isochorismatase-like"/>
    <property type="match status" value="1"/>
</dbReference>
<dbReference type="InterPro" id="IPR000868">
    <property type="entry name" value="Isochorismatase-like_dom"/>
</dbReference>
<dbReference type="AlphaFoldDB" id="A0A7C3YRM1"/>
<dbReference type="SUPFAM" id="SSF52499">
    <property type="entry name" value="Isochorismatase-like hydrolases"/>
    <property type="match status" value="1"/>
</dbReference>
<dbReference type="Pfam" id="PF00857">
    <property type="entry name" value="Isochorismatase"/>
    <property type="match status" value="1"/>
</dbReference>
<gene>
    <name evidence="3" type="ORF">ENX07_00200</name>
</gene>
<accession>A0A7C3YRM1</accession>
<evidence type="ECO:0000256" key="1">
    <source>
        <dbReference type="ARBA" id="ARBA00022801"/>
    </source>
</evidence>
<dbReference type="InterPro" id="IPR050272">
    <property type="entry name" value="Isochorismatase-like_hydrls"/>
</dbReference>
<evidence type="ECO:0000313" key="3">
    <source>
        <dbReference type="EMBL" id="HGE98493.1"/>
    </source>
</evidence>
<dbReference type="CDD" id="cd00431">
    <property type="entry name" value="cysteine_hydrolases"/>
    <property type="match status" value="1"/>
</dbReference>